<evidence type="ECO:0000313" key="7">
    <source>
        <dbReference type="EMBL" id="MBD7969924.1"/>
    </source>
</evidence>
<reference evidence="7 8" key="1">
    <citation type="submission" date="2020-08" db="EMBL/GenBank/DDBJ databases">
        <title>A Genomic Blueprint of the Chicken Gut Microbiome.</title>
        <authorList>
            <person name="Gilroy R."/>
            <person name="Ravi A."/>
            <person name="Getino M."/>
            <person name="Pursley I."/>
            <person name="Horton D.L."/>
            <person name="Alikhan N.-F."/>
            <person name="Baker D."/>
            <person name="Gharbi K."/>
            <person name="Hall N."/>
            <person name="Watson M."/>
            <person name="Adriaenssens E.M."/>
            <person name="Foster-Nyarko E."/>
            <person name="Jarju S."/>
            <person name="Secka A."/>
            <person name="Antonio M."/>
            <person name="Oren A."/>
            <person name="Chaudhuri R."/>
            <person name="La Ragione R.M."/>
            <person name="Hildebrand F."/>
            <person name="Pallen M.J."/>
        </authorList>
    </citation>
    <scope>NUCLEOTIDE SEQUENCE [LARGE SCALE GENOMIC DNA]</scope>
    <source>
        <strain evidence="7 8">Sa2BVA9</strain>
    </source>
</reference>
<dbReference type="Proteomes" id="UP000608071">
    <property type="component" value="Unassembled WGS sequence"/>
</dbReference>
<comment type="catalytic activity">
    <reaction evidence="4">
        <text>The enzyme specifically hydrolyzes (1-&gt;4)-beta-D-galactosidic linkages in type I arabinogalactans.</text>
        <dbReference type="EC" id="3.2.1.89"/>
    </reaction>
</comment>
<keyword evidence="4" id="KW-0732">Signal</keyword>
<dbReference type="Gene3D" id="3.20.20.80">
    <property type="entry name" value="Glycosidases"/>
    <property type="match status" value="1"/>
</dbReference>
<comment type="caution">
    <text evidence="7">The sequence shown here is derived from an EMBL/GenBank/DDBJ whole genome shotgun (WGS) entry which is preliminary data.</text>
</comment>
<comment type="similarity">
    <text evidence="1 4">Belongs to the glycosyl hydrolase 53 family.</text>
</comment>
<protein>
    <recommendedName>
        <fullName evidence="4">Arabinogalactan endo-beta-1,4-galactanase</fullName>
        <ecNumber evidence="4">3.2.1.89</ecNumber>
    </recommendedName>
</protein>
<name>A0ABR8T2E0_9BACL</name>
<dbReference type="GO" id="GO:0016787">
    <property type="term" value="F:hydrolase activity"/>
    <property type="evidence" value="ECO:0007669"/>
    <property type="project" value="UniProtKB-KW"/>
</dbReference>
<dbReference type="InterPro" id="IPR001119">
    <property type="entry name" value="SLH_dom"/>
</dbReference>
<feature type="domain" description="SLH" evidence="6">
    <location>
        <begin position="900"/>
        <end position="957"/>
    </location>
</feature>
<evidence type="ECO:0000259" key="6">
    <source>
        <dbReference type="PROSITE" id="PS51272"/>
    </source>
</evidence>
<dbReference type="InterPro" id="IPR011683">
    <property type="entry name" value="Glyco_hydro_53"/>
</dbReference>
<dbReference type="SUPFAM" id="SSF51445">
    <property type="entry name" value="(Trans)glycosidases"/>
    <property type="match status" value="1"/>
</dbReference>
<dbReference type="InterPro" id="IPR011081">
    <property type="entry name" value="Big_4"/>
</dbReference>
<evidence type="ECO:0000313" key="8">
    <source>
        <dbReference type="Proteomes" id="UP000608071"/>
    </source>
</evidence>
<dbReference type="Gene3D" id="2.60.120.260">
    <property type="entry name" value="Galactose-binding domain-like"/>
    <property type="match status" value="2"/>
</dbReference>
<dbReference type="EMBL" id="JACSQL010000009">
    <property type="protein sequence ID" value="MBD7969924.1"/>
    <property type="molecule type" value="Genomic_DNA"/>
</dbReference>
<dbReference type="PROSITE" id="PS51272">
    <property type="entry name" value="SLH"/>
    <property type="match status" value="3"/>
</dbReference>
<proteinExistence type="inferred from homology"/>
<feature type="compositionally biased region" description="Pro residues" evidence="5">
    <location>
        <begin position="839"/>
        <end position="857"/>
    </location>
</feature>
<keyword evidence="2 4" id="KW-0378">Hydrolase</keyword>
<evidence type="ECO:0000256" key="3">
    <source>
        <dbReference type="ARBA" id="ARBA00023295"/>
    </source>
</evidence>
<evidence type="ECO:0000256" key="2">
    <source>
        <dbReference type="ARBA" id="ARBA00022801"/>
    </source>
</evidence>
<feature type="domain" description="SLH" evidence="6">
    <location>
        <begin position="840"/>
        <end position="899"/>
    </location>
</feature>
<sequence>MRRKEKQISLFMVLILVLSTFSFNMGTAKAADVNSTYIKNGGFESDFWTDKSWTVEPELRDQVKIDHFAYADDSSITVEEGDHAFKYWIDNTKEATDTQVVTLKQSIKSLPAGTYELSVRSMGGADKEAGSVELFAGNDKAAAVSTTEYNAWGTASLKFVLRQDASDFVIGANISGSPGAWGYIDRFELKQVSTDTTRPEDANIFVKKVEGLSPDFIKGVDISSIISLEKSGVKFYGEDGEVQDIFTTLKEAGVNYIRVRIWNDPFDSAGKGYGGGNNDVKTAIEIGKRATENEMKLLVDFHYSDFWADPAKQHTPKTWANLNFDDKKNELYEYTRDSLQKLRKEGIDIGMVQIGNETNGQFVGEKDWAKMSQLFNAGSRAVREIDSNILVALHFANPEASGRYDSYAKELKQNEVDYDVFASSYYPFWHGTLSNLTSVLKQVADTYGKKVMVAETSYAYTKEDGDGHGNTAPGPSQTLNYSITPQGQANSVRDVIQAVADVGEAGIGVFYWEPAWLPVGPRENLEQNKIKWEQYGSGWASSYSKEYDPDDAGKWYGGSAVDNQALFDFDGHPLPSLNVFKYVDTGAVAPVAIDEIKDVAVTAIAGEKITLPTVVNVTYNDGSTRTLSVVWNQSELEQAKSKGAGSYVISGIAEGERTVKAILEIKKENHALNAGFESDNRSMWKITYGEGREPHTKYQDKVTDAKSGNYSLHFYSAEAVDFRVEQTISGLKAGYYNLSMFIQGGDAPDSDMNLFAVSGGKEVKVGTDVGGWAQWRNPEIQNILVTDGTITIGANIKAGGGAWGTIDDFYLGYVKEVESAPDSGTGTTPESPGGEQPQPEAPTNPTPTPENPAPPADSQPNVHQPYMKGYPDGTFKPDQAMTRAEMAAVLSRLQAGQEVTAQTVNYTDDLGWAANEIREVTSAGLMTGYRNGTFGPNKMITRAEMAAVVVRWMDLSGDSSSPFTDTKGHWSEQNIALVQKAGYMKGMPNGSFGPNQYLSRAEAVTLINRVLKRGPISGSTASSWSDVSLNHWASQDIEEATVNHNSAQDDDKEVKE</sequence>
<feature type="domain" description="SLH" evidence="6">
    <location>
        <begin position="958"/>
        <end position="1021"/>
    </location>
</feature>
<dbReference type="EC" id="3.2.1.89" evidence="4"/>
<dbReference type="PANTHER" id="PTHR34983:SF2">
    <property type="entry name" value="ENDO-BETA-1,4-GALACTANASE"/>
    <property type="match status" value="1"/>
</dbReference>
<feature type="chain" id="PRO_5045011513" description="Arabinogalactan endo-beta-1,4-galactanase" evidence="4">
    <location>
        <begin position="31"/>
        <end position="1056"/>
    </location>
</feature>
<accession>A0ABR8T2E0</accession>
<evidence type="ECO:0000256" key="5">
    <source>
        <dbReference type="SAM" id="MobiDB-lite"/>
    </source>
</evidence>
<dbReference type="Pfam" id="PF07532">
    <property type="entry name" value="Big_4"/>
    <property type="match status" value="1"/>
</dbReference>
<dbReference type="PANTHER" id="PTHR34983">
    <property type="entry name" value="ARABINOGALACTAN ENDO-BETA-1,4-GALACTANASE A"/>
    <property type="match status" value="1"/>
</dbReference>
<evidence type="ECO:0000256" key="1">
    <source>
        <dbReference type="ARBA" id="ARBA00010687"/>
    </source>
</evidence>
<keyword evidence="3 4" id="KW-0326">Glycosidase</keyword>
<keyword evidence="8" id="KW-1185">Reference proteome</keyword>
<dbReference type="Pfam" id="PF00395">
    <property type="entry name" value="SLH"/>
    <property type="match status" value="3"/>
</dbReference>
<dbReference type="RefSeq" id="WP_191802485.1">
    <property type="nucleotide sequence ID" value="NZ_JACSQL010000009.1"/>
</dbReference>
<evidence type="ECO:0000256" key="4">
    <source>
        <dbReference type="RuleBase" id="RU361192"/>
    </source>
</evidence>
<feature type="signal peptide" evidence="4">
    <location>
        <begin position="1"/>
        <end position="30"/>
    </location>
</feature>
<feature type="compositionally biased region" description="Low complexity" evidence="5">
    <location>
        <begin position="823"/>
        <end position="838"/>
    </location>
</feature>
<organism evidence="7 8">
    <name type="scientific">Paenibacillus gallinarum</name>
    <dbReference type="NCBI Taxonomy" id="2762232"/>
    <lineage>
        <taxon>Bacteria</taxon>
        <taxon>Bacillati</taxon>
        <taxon>Bacillota</taxon>
        <taxon>Bacilli</taxon>
        <taxon>Bacillales</taxon>
        <taxon>Paenibacillaceae</taxon>
        <taxon>Paenibacillus</taxon>
    </lineage>
</organism>
<gene>
    <name evidence="7" type="ORF">H9647_17840</name>
</gene>
<dbReference type="Pfam" id="PF07745">
    <property type="entry name" value="Glyco_hydro_53"/>
    <property type="match status" value="1"/>
</dbReference>
<dbReference type="InterPro" id="IPR017853">
    <property type="entry name" value="GH"/>
</dbReference>
<feature type="region of interest" description="Disordered" evidence="5">
    <location>
        <begin position="819"/>
        <end position="877"/>
    </location>
</feature>